<dbReference type="Proteomes" id="UP001055102">
    <property type="component" value="Unassembled WGS sequence"/>
</dbReference>
<evidence type="ECO:0000313" key="1">
    <source>
        <dbReference type="EMBL" id="GJE07834.1"/>
    </source>
</evidence>
<name>A0ABQ4SZ68_9HYPH</name>
<keyword evidence="2" id="KW-1185">Reference proteome</keyword>
<protein>
    <submittedName>
        <fullName evidence="1">Uncharacterized protein</fullName>
    </submittedName>
</protein>
<sequence length="61" mass="6685">MQGRTDAKRTALQRIRDGKPVAPARFCAYRRSGLVDVRGNGKKAKVCLSEAGLRQLAELEA</sequence>
<evidence type="ECO:0000313" key="2">
    <source>
        <dbReference type="Proteomes" id="UP001055102"/>
    </source>
</evidence>
<organism evidence="1 2">
    <name type="scientific">Methylobacterium jeotgali</name>
    <dbReference type="NCBI Taxonomy" id="381630"/>
    <lineage>
        <taxon>Bacteria</taxon>
        <taxon>Pseudomonadati</taxon>
        <taxon>Pseudomonadota</taxon>
        <taxon>Alphaproteobacteria</taxon>
        <taxon>Hyphomicrobiales</taxon>
        <taxon>Methylobacteriaceae</taxon>
        <taxon>Methylobacterium</taxon>
    </lineage>
</organism>
<proteinExistence type="predicted"/>
<comment type="caution">
    <text evidence="1">The sequence shown here is derived from an EMBL/GenBank/DDBJ whole genome shotgun (WGS) entry which is preliminary data.</text>
</comment>
<reference evidence="1" key="1">
    <citation type="journal article" date="2021" name="Front. Microbiol.">
        <title>Comprehensive Comparative Genomics and Phenotyping of Methylobacterium Species.</title>
        <authorList>
            <person name="Alessa O."/>
            <person name="Ogura Y."/>
            <person name="Fujitani Y."/>
            <person name="Takami H."/>
            <person name="Hayashi T."/>
            <person name="Sahin N."/>
            <person name="Tani A."/>
        </authorList>
    </citation>
    <scope>NUCLEOTIDE SEQUENCE</scope>
    <source>
        <strain evidence="1">LMG 23639</strain>
    </source>
</reference>
<reference evidence="1" key="2">
    <citation type="submission" date="2021-08" db="EMBL/GenBank/DDBJ databases">
        <authorList>
            <person name="Tani A."/>
            <person name="Ola A."/>
            <person name="Ogura Y."/>
            <person name="Katsura K."/>
            <person name="Hayashi T."/>
        </authorList>
    </citation>
    <scope>NUCLEOTIDE SEQUENCE</scope>
    <source>
        <strain evidence="1">LMG 23639</strain>
    </source>
</reference>
<gene>
    <name evidence="1" type="ORF">AOPFMNJM_3166</name>
</gene>
<dbReference type="EMBL" id="BPQR01000056">
    <property type="protein sequence ID" value="GJE07834.1"/>
    <property type="molecule type" value="Genomic_DNA"/>
</dbReference>
<accession>A0ABQ4SZ68</accession>